<evidence type="ECO:0000313" key="4">
    <source>
        <dbReference type="Proteomes" id="UP000008837"/>
    </source>
</evidence>
<comment type="caution">
    <text evidence="3">The sequence shown here is derived from an EMBL/GenBank/DDBJ whole genome shotgun (WGS) entry which is preliminary data.</text>
</comment>
<dbReference type="RefSeq" id="XP_001729136.1">
    <property type="nucleotide sequence ID" value="XM_001729084.1"/>
</dbReference>
<keyword evidence="2" id="KW-0812">Transmembrane</keyword>
<keyword evidence="4" id="KW-1185">Reference proteome</keyword>
<feature type="compositionally biased region" description="Low complexity" evidence="1">
    <location>
        <begin position="494"/>
        <end position="505"/>
    </location>
</feature>
<organism evidence="3 4">
    <name type="scientific">Malassezia globosa (strain ATCC MYA-4612 / CBS 7966)</name>
    <name type="common">Dandruff-associated fungus</name>
    <dbReference type="NCBI Taxonomy" id="425265"/>
    <lineage>
        <taxon>Eukaryota</taxon>
        <taxon>Fungi</taxon>
        <taxon>Dikarya</taxon>
        <taxon>Basidiomycota</taxon>
        <taxon>Ustilaginomycotina</taxon>
        <taxon>Malasseziomycetes</taxon>
        <taxon>Malasseziales</taxon>
        <taxon>Malasseziaceae</taxon>
        <taxon>Malassezia</taxon>
    </lineage>
</organism>
<dbReference type="Proteomes" id="UP000008837">
    <property type="component" value="Unassembled WGS sequence"/>
</dbReference>
<feature type="transmembrane region" description="Helical" evidence="2">
    <location>
        <begin position="6"/>
        <end position="34"/>
    </location>
</feature>
<feature type="region of interest" description="Disordered" evidence="1">
    <location>
        <begin position="484"/>
        <end position="505"/>
    </location>
</feature>
<protein>
    <submittedName>
        <fullName evidence="3">Uncharacterized protein</fullName>
    </submittedName>
</protein>
<gene>
    <name evidence="3" type="ORF">MGL_3603</name>
</gene>
<sequence length="721" mass="78918">MGSGPTTLTIALVVGLCGGMLVITALGLLCGYFLRRHWMAKRHESFERARIHASHPVMVSKSATGFRPYVRPEHPVLHNIPVSLSQHPPSLAPGNPYKHIHPTHLRPSAASHCSAPNLALSSTETDNVRFPSIIPEHATQPATIAEGPGSPLRRTGTMSSKYKLGLSRPSMRNTSLRYSRLSHSMLSRLPSHFRSGRSSRCISLESGESLGMPENQIPMARRIQRKEQRFQYDSSSYSSSVATPEDGWNMPETDSIMPPPPAMLKSEQEHENDKLHERIKEWQEQSIVADAPESEDGHSHIAELPPSKWRTDKTRIARYGTPSSSYSSGSESLYSHTTLSDVINPYMRSNTPTSLMRIPSIRPHFMAETSLESWLGPSDPRVQVRRQRATPSPSPSSLFKEVPMGGLSAEAVAASGRTPSPWAPESNSVHSSHSHLVRGQDVQETPQRSSRALLPTTPPPTSAGMAEPTPSTEVQLYLHPVTTTQRQRISQAGSTSSRSSYPSSARLSVEFPQDWKHSSNGTMSTELTWVEEASPAVMSKDAEVDGFNPQQAHTPDQQQHDFHGTAQHDISAPALPVPLPRRDVSAATDVEAMGYAYDPTEPELAVYPPQTPQILRAMHTRRASNTSPESHVPCYPNTPRKSDVTQGGVPMLSSGSVRPNSPASTASSESVSTEHGSHHTRPFMSPSSLLASPMETIQAWFQVHGEKLGTRDTPLGPRAMV</sequence>
<dbReference type="OrthoDB" id="3350372at2759"/>
<keyword evidence="2" id="KW-0472">Membrane</keyword>
<feature type="region of interest" description="Disordered" evidence="1">
    <location>
        <begin position="374"/>
        <end position="469"/>
    </location>
</feature>
<dbReference type="STRING" id="425265.A8QA44"/>
<evidence type="ECO:0000256" key="2">
    <source>
        <dbReference type="SAM" id="Phobius"/>
    </source>
</evidence>
<feature type="compositionally biased region" description="Low complexity" evidence="1">
    <location>
        <begin position="661"/>
        <end position="674"/>
    </location>
</feature>
<dbReference type="GeneID" id="5853442"/>
<dbReference type="AlphaFoldDB" id="A8QA44"/>
<dbReference type="CDD" id="cd12087">
    <property type="entry name" value="TM_EGFR-like"/>
    <property type="match status" value="1"/>
</dbReference>
<evidence type="ECO:0000313" key="3">
    <source>
        <dbReference type="EMBL" id="EDP41922.1"/>
    </source>
</evidence>
<dbReference type="InParanoid" id="A8QA44"/>
<dbReference type="KEGG" id="mgl:MGL_3603"/>
<keyword evidence="2" id="KW-1133">Transmembrane helix</keyword>
<feature type="compositionally biased region" description="Polar residues" evidence="1">
    <location>
        <begin position="484"/>
        <end position="493"/>
    </location>
</feature>
<dbReference type="OMA" id="RIHASHP"/>
<reference evidence="3 4" key="1">
    <citation type="journal article" date="2007" name="Proc. Natl. Acad. Sci. U.S.A.">
        <title>Dandruff-associated Malassezia genomes reveal convergent and divergent virulence traits shared with plant and human fungal pathogens.</title>
        <authorList>
            <person name="Xu J."/>
            <person name="Saunders C.W."/>
            <person name="Hu P."/>
            <person name="Grant R.A."/>
            <person name="Boekhout T."/>
            <person name="Kuramae E.E."/>
            <person name="Kronstad J.W."/>
            <person name="Deangelis Y.M."/>
            <person name="Reeder N.L."/>
            <person name="Johnstone K.R."/>
            <person name="Leland M."/>
            <person name="Fieno A.M."/>
            <person name="Begley W.M."/>
            <person name="Sun Y."/>
            <person name="Lacey M.P."/>
            <person name="Chaudhary T."/>
            <person name="Keough T."/>
            <person name="Chu L."/>
            <person name="Sears R."/>
            <person name="Yuan B."/>
            <person name="Dawson T.L.Jr."/>
        </authorList>
    </citation>
    <scope>NUCLEOTIDE SEQUENCE [LARGE SCALE GENOMIC DNA]</scope>
    <source>
        <strain evidence="4">ATCC MYA-4612 / CBS 7966</strain>
    </source>
</reference>
<accession>A8QA44</accession>
<evidence type="ECO:0000256" key="1">
    <source>
        <dbReference type="SAM" id="MobiDB-lite"/>
    </source>
</evidence>
<dbReference type="VEuPathDB" id="FungiDB:MGL_3603"/>
<dbReference type="EMBL" id="AAYY01000014">
    <property type="protein sequence ID" value="EDP41922.1"/>
    <property type="molecule type" value="Genomic_DNA"/>
</dbReference>
<feature type="region of interest" description="Disordered" evidence="1">
    <location>
        <begin position="620"/>
        <end position="688"/>
    </location>
</feature>
<proteinExistence type="predicted"/>
<name>A8QA44_MALGO</name>